<dbReference type="SUPFAM" id="SSF56112">
    <property type="entry name" value="Protein kinase-like (PK-like)"/>
    <property type="match status" value="1"/>
</dbReference>
<comment type="caution">
    <text evidence="4">The sequence shown here is derived from an EMBL/GenBank/DDBJ whole genome shotgun (WGS) entry which is preliminary data.</text>
</comment>
<dbReference type="CDD" id="cd05157">
    <property type="entry name" value="ETNK_euk"/>
    <property type="match status" value="1"/>
</dbReference>
<accession>A0AAW0QEV1</accession>
<sequence>MPSSRANGGTNAATVEIPVIDLSYDPENSEISALRLVTALRPDWADPDAKVEFKRFTEGITNTLLKSVNKRKGASKESIDNEAILLRAYGHGTDVLIDRQRETQNHELLMQHGLAPELLARFSNGMMYRYLRGTVTTPNDLRKAPVYLAVARRLAQWHATMPCVPNPSAMSNGVAGSTNGTTPSSAMVAPNKPPPNVWTVMQKWLHALPQKTEKEQSRQKELQEEFSWLVEELSQRPGLGANGLVFAHCDLLCGNVIIETKAASSPATAEESVAFIDYEYATPSPAAFDLANHFAEWGGFECDYNVLPARTQRREFIAEYIRAYFAQLSNRPADVNVDREVDRMCQEVDVYRGLPGFYWGIWALIQATISQIDFNYAEYAEVRLGEYWAWKAEHTGQRKEKGEDLPLREKRWAEERA</sequence>
<dbReference type="InterPro" id="IPR011009">
    <property type="entry name" value="Kinase-like_dom_sf"/>
</dbReference>
<reference evidence="4 5" key="1">
    <citation type="submission" date="2023-01" db="EMBL/GenBank/DDBJ databases">
        <title>Analysis of 21 Apiospora genomes using comparative genomics revels a genus with tremendous synthesis potential of carbohydrate active enzymes and secondary metabolites.</title>
        <authorList>
            <person name="Sorensen T."/>
        </authorList>
    </citation>
    <scope>NUCLEOTIDE SEQUENCE [LARGE SCALE GENOMIC DNA]</scope>
    <source>
        <strain evidence="4 5">CBS 117206</strain>
    </source>
</reference>
<dbReference type="Proteomes" id="UP001392437">
    <property type="component" value="Unassembled WGS sequence"/>
</dbReference>
<dbReference type="EC" id="2.7.1.82" evidence="3"/>
<protein>
    <recommendedName>
        <fullName evidence="3">ethanolamine kinase</fullName>
        <ecNumber evidence="3">2.7.1.82</ecNumber>
    </recommendedName>
</protein>
<evidence type="ECO:0000256" key="3">
    <source>
        <dbReference type="ARBA" id="ARBA00038874"/>
    </source>
</evidence>
<keyword evidence="4" id="KW-0808">Transferase</keyword>
<gene>
    <name evidence="4" type="ORF">PG999_013299</name>
</gene>
<evidence type="ECO:0000256" key="1">
    <source>
        <dbReference type="ARBA" id="ARBA00037883"/>
    </source>
</evidence>
<dbReference type="GO" id="GO:0004305">
    <property type="term" value="F:ethanolamine kinase activity"/>
    <property type="evidence" value="ECO:0007669"/>
    <property type="project" value="UniProtKB-EC"/>
</dbReference>
<dbReference type="Pfam" id="PF01633">
    <property type="entry name" value="Choline_kinase"/>
    <property type="match status" value="1"/>
</dbReference>
<comment type="similarity">
    <text evidence="2">Belongs to the choline/ethanolamine kinase family.</text>
</comment>
<keyword evidence="5" id="KW-1185">Reference proteome</keyword>
<dbReference type="Gene3D" id="3.90.1200.10">
    <property type="match status" value="1"/>
</dbReference>
<evidence type="ECO:0000313" key="5">
    <source>
        <dbReference type="Proteomes" id="UP001392437"/>
    </source>
</evidence>
<dbReference type="AlphaFoldDB" id="A0AAW0QEV1"/>
<dbReference type="PANTHER" id="PTHR22603">
    <property type="entry name" value="CHOLINE/ETHANOALAMINE KINASE"/>
    <property type="match status" value="1"/>
</dbReference>
<comment type="pathway">
    <text evidence="1">Phospholipid metabolism; phosphatidylethanolamine biosynthesis; phosphatidylethanolamine from ethanolamine: step 1/3.</text>
</comment>
<evidence type="ECO:0000313" key="4">
    <source>
        <dbReference type="EMBL" id="KAK8095277.1"/>
    </source>
</evidence>
<name>A0AAW0QEV1_9PEZI</name>
<dbReference type="PANTHER" id="PTHR22603:SF66">
    <property type="entry name" value="ETHANOLAMINE KINASE"/>
    <property type="match status" value="1"/>
</dbReference>
<evidence type="ECO:0000256" key="2">
    <source>
        <dbReference type="ARBA" id="ARBA00038211"/>
    </source>
</evidence>
<dbReference type="GO" id="GO:0006646">
    <property type="term" value="P:phosphatidylethanolamine biosynthetic process"/>
    <property type="evidence" value="ECO:0007669"/>
    <property type="project" value="TreeGrafter"/>
</dbReference>
<organism evidence="4 5">
    <name type="scientific">Apiospora kogelbergensis</name>
    <dbReference type="NCBI Taxonomy" id="1337665"/>
    <lineage>
        <taxon>Eukaryota</taxon>
        <taxon>Fungi</taxon>
        <taxon>Dikarya</taxon>
        <taxon>Ascomycota</taxon>
        <taxon>Pezizomycotina</taxon>
        <taxon>Sordariomycetes</taxon>
        <taxon>Xylariomycetidae</taxon>
        <taxon>Amphisphaeriales</taxon>
        <taxon>Apiosporaceae</taxon>
        <taxon>Apiospora</taxon>
    </lineage>
</organism>
<keyword evidence="4" id="KW-0418">Kinase</keyword>
<dbReference type="GO" id="GO:0005737">
    <property type="term" value="C:cytoplasm"/>
    <property type="evidence" value="ECO:0007669"/>
    <property type="project" value="TreeGrafter"/>
</dbReference>
<proteinExistence type="inferred from homology"/>
<dbReference type="EMBL" id="JAQQWP010000011">
    <property type="protein sequence ID" value="KAK8095277.1"/>
    <property type="molecule type" value="Genomic_DNA"/>
</dbReference>